<dbReference type="InterPro" id="IPR025455">
    <property type="entry name" value="DUF4276"/>
</dbReference>
<accession>A0A6B0Y1F6</accession>
<evidence type="ECO:0000313" key="1">
    <source>
        <dbReference type="EMBL" id="MXY34561.1"/>
    </source>
</evidence>
<dbReference type="EMBL" id="VXRY01000440">
    <property type="protein sequence ID" value="MXY34561.1"/>
    <property type="molecule type" value="Genomic_DNA"/>
</dbReference>
<name>A0A6B0Y1F6_9RHOB</name>
<sequence>MRFEFLVEETSMEAFLEAWLRRFLPDTCAFSIHPFQGKQDLLKKLEHRLKGYAKWLPPDHRIVLVVDRDDQDCLDLKGRLEAACEASGLRSKSNDLENDWQVTIRIVIEELEAWYFGDWEAVLAVYPRVPENIPKRAPFRDPDNISGGTWERFERILQSCGYHEGGLQKVRAAQQIGAHIDVERSTSASFLHLANVLYEVAA</sequence>
<reference evidence="1" key="1">
    <citation type="submission" date="2019-09" db="EMBL/GenBank/DDBJ databases">
        <title>Characterisation of the sponge microbiome using genome-centric metagenomics.</title>
        <authorList>
            <person name="Engelberts J.P."/>
            <person name="Robbins S.J."/>
            <person name="De Goeij J.M."/>
            <person name="Aranda M."/>
            <person name="Bell S.C."/>
            <person name="Webster N.S."/>
        </authorList>
    </citation>
    <scope>NUCLEOTIDE SEQUENCE</scope>
    <source>
        <strain evidence="1">SB0664_bin_43</strain>
    </source>
</reference>
<comment type="caution">
    <text evidence="1">The sequence shown here is derived from an EMBL/GenBank/DDBJ whole genome shotgun (WGS) entry which is preliminary data.</text>
</comment>
<dbReference type="Pfam" id="PF14103">
    <property type="entry name" value="DUF4276"/>
    <property type="match status" value="1"/>
</dbReference>
<dbReference type="AlphaFoldDB" id="A0A6B0Y1F6"/>
<organism evidence="1">
    <name type="scientific">Boseongicola sp. SB0664_bin_43</name>
    <dbReference type="NCBI Taxonomy" id="2604844"/>
    <lineage>
        <taxon>Bacteria</taxon>
        <taxon>Pseudomonadati</taxon>
        <taxon>Pseudomonadota</taxon>
        <taxon>Alphaproteobacteria</taxon>
        <taxon>Rhodobacterales</taxon>
        <taxon>Paracoccaceae</taxon>
        <taxon>Boseongicola</taxon>
    </lineage>
</organism>
<protein>
    <submittedName>
        <fullName evidence="1">DUF4276 family protein</fullName>
    </submittedName>
</protein>
<gene>
    <name evidence="1" type="ORF">F4Y60_10845</name>
</gene>
<proteinExistence type="predicted"/>